<dbReference type="Gene3D" id="2.60.120.1060">
    <property type="entry name" value="NPCBM/NEW2 domain"/>
    <property type="match status" value="1"/>
</dbReference>
<protein>
    <submittedName>
        <fullName evidence="2">NPCBM/NEW2 domain-containing protein</fullName>
    </submittedName>
</protein>
<dbReference type="InterPro" id="IPR038637">
    <property type="entry name" value="NPCBM_sf"/>
</dbReference>
<evidence type="ECO:0000259" key="1">
    <source>
        <dbReference type="Pfam" id="PF08305"/>
    </source>
</evidence>
<sequence length="127" mass="13342">MTAGDPPSSKGLAILGGHQMDNSLSYAFGQSCCGGEATETVYDLGGKFHTFESMIGLEDQSTFDVRFKVVSNDMVVYDKTVAPGETVPVKADVTGANTLHLQMTTIDPGGLPLIKRATAIWGSAIVS</sequence>
<name>A0A934K174_9BACT</name>
<dbReference type="Pfam" id="PF08305">
    <property type="entry name" value="NPCBM"/>
    <property type="match status" value="1"/>
</dbReference>
<keyword evidence="3" id="KW-1185">Reference proteome</keyword>
<dbReference type="InterPro" id="IPR013222">
    <property type="entry name" value="Glyco_hyd_98_carb-bd"/>
</dbReference>
<proteinExistence type="predicted"/>
<gene>
    <name evidence="2" type="ORF">JF922_11180</name>
</gene>
<dbReference type="SUPFAM" id="SSF49785">
    <property type="entry name" value="Galactose-binding domain-like"/>
    <property type="match status" value="1"/>
</dbReference>
<feature type="domain" description="Glycosyl hydrolase family 98 putative carbohydrate-binding module" evidence="1">
    <location>
        <begin position="38"/>
        <end position="109"/>
    </location>
</feature>
<dbReference type="EMBL" id="JAEKNR010000118">
    <property type="protein sequence ID" value="MBJ7598632.1"/>
    <property type="molecule type" value="Genomic_DNA"/>
</dbReference>
<evidence type="ECO:0000313" key="3">
    <source>
        <dbReference type="Proteomes" id="UP000612893"/>
    </source>
</evidence>
<evidence type="ECO:0000313" key="2">
    <source>
        <dbReference type="EMBL" id="MBJ7598632.1"/>
    </source>
</evidence>
<comment type="caution">
    <text evidence="2">The sequence shown here is derived from an EMBL/GenBank/DDBJ whole genome shotgun (WGS) entry which is preliminary data.</text>
</comment>
<dbReference type="AlphaFoldDB" id="A0A934K174"/>
<dbReference type="Proteomes" id="UP000612893">
    <property type="component" value="Unassembled WGS sequence"/>
</dbReference>
<dbReference type="InterPro" id="IPR008979">
    <property type="entry name" value="Galactose-bd-like_sf"/>
</dbReference>
<reference evidence="2" key="1">
    <citation type="submission" date="2020-10" db="EMBL/GenBank/DDBJ databases">
        <title>Ca. Dormibacterota MAGs.</title>
        <authorList>
            <person name="Montgomery K."/>
        </authorList>
    </citation>
    <scope>NUCLEOTIDE SEQUENCE [LARGE SCALE GENOMIC DNA]</scope>
    <source>
        <strain evidence="2">SC8812_S17_10</strain>
    </source>
</reference>
<accession>A0A934K174</accession>
<dbReference type="RefSeq" id="WP_338201793.1">
    <property type="nucleotide sequence ID" value="NZ_JAEKNR010000118.1"/>
</dbReference>
<organism evidence="2 3">
    <name type="scientific">Candidatus Nephthysia bennettiae</name>
    <dbReference type="NCBI Taxonomy" id="3127016"/>
    <lineage>
        <taxon>Bacteria</taxon>
        <taxon>Bacillati</taxon>
        <taxon>Candidatus Dormiibacterota</taxon>
        <taxon>Candidatus Dormibacteria</taxon>
        <taxon>Candidatus Dormibacterales</taxon>
        <taxon>Candidatus Dormibacteraceae</taxon>
        <taxon>Candidatus Nephthysia</taxon>
    </lineage>
</organism>